<dbReference type="OrthoDB" id="7740483at2759"/>
<keyword evidence="1" id="KW-0812">Transmembrane</keyword>
<accession>A0A084VKI9</accession>
<keyword evidence="1" id="KW-0472">Membrane</keyword>
<evidence type="ECO:0000313" key="3">
    <source>
        <dbReference type="EnsemblMetazoa" id="ASIC005888-PA"/>
    </source>
</evidence>
<evidence type="ECO:0000256" key="1">
    <source>
        <dbReference type="SAM" id="Phobius"/>
    </source>
</evidence>
<gene>
    <name evidence="2" type="ORF">ZHAS_00005888</name>
</gene>
<keyword evidence="4" id="KW-1185">Reference proteome</keyword>
<dbReference type="EnsemblMetazoa" id="ASIC005888-RA">
    <property type="protein sequence ID" value="ASIC005888-PA"/>
    <property type="gene ID" value="ASIC005888"/>
</dbReference>
<dbReference type="Proteomes" id="UP000030765">
    <property type="component" value="Unassembled WGS sequence"/>
</dbReference>
<dbReference type="AlphaFoldDB" id="A0A084VKI9"/>
<reference evidence="3" key="2">
    <citation type="submission" date="2020-05" db="UniProtKB">
        <authorList>
            <consortium name="EnsemblMetazoa"/>
        </authorList>
    </citation>
    <scope>IDENTIFICATION</scope>
</reference>
<keyword evidence="1" id="KW-1133">Transmembrane helix</keyword>
<protein>
    <recommendedName>
        <fullName evidence="5">Ionotropic glutamate receptor C-terminal domain-containing protein</fullName>
    </recommendedName>
</protein>
<organism evidence="2">
    <name type="scientific">Anopheles sinensis</name>
    <name type="common">Mosquito</name>
    <dbReference type="NCBI Taxonomy" id="74873"/>
    <lineage>
        <taxon>Eukaryota</taxon>
        <taxon>Metazoa</taxon>
        <taxon>Ecdysozoa</taxon>
        <taxon>Arthropoda</taxon>
        <taxon>Hexapoda</taxon>
        <taxon>Insecta</taxon>
        <taxon>Pterygota</taxon>
        <taxon>Neoptera</taxon>
        <taxon>Endopterygota</taxon>
        <taxon>Diptera</taxon>
        <taxon>Nematocera</taxon>
        <taxon>Culicoidea</taxon>
        <taxon>Culicidae</taxon>
        <taxon>Anophelinae</taxon>
        <taxon>Anopheles</taxon>
    </lineage>
</organism>
<proteinExistence type="predicted"/>
<dbReference type="EMBL" id="ATLV01014226">
    <property type="status" value="NOT_ANNOTATED_CDS"/>
    <property type="molecule type" value="Genomic_DNA"/>
</dbReference>
<reference evidence="2 4" key="1">
    <citation type="journal article" date="2014" name="BMC Genomics">
        <title>Genome sequence of Anopheles sinensis provides insight into genetics basis of mosquito competence for malaria parasites.</title>
        <authorList>
            <person name="Zhou D."/>
            <person name="Zhang D."/>
            <person name="Ding G."/>
            <person name="Shi L."/>
            <person name="Hou Q."/>
            <person name="Ye Y."/>
            <person name="Xu Y."/>
            <person name="Zhou H."/>
            <person name="Xiong C."/>
            <person name="Li S."/>
            <person name="Yu J."/>
            <person name="Hong S."/>
            <person name="Yu X."/>
            <person name="Zou P."/>
            <person name="Chen C."/>
            <person name="Chang X."/>
            <person name="Wang W."/>
            <person name="Lv Y."/>
            <person name="Sun Y."/>
            <person name="Ma L."/>
            <person name="Shen B."/>
            <person name="Zhu C."/>
        </authorList>
    </citation>
    <scope>NUCLEOTIDE SEQUENCE [LARGE SCALE GENOMIC DNA]</scope>
</reference>
<evidence type="ECO:0000313" key="2">
    <source>
        <dbReference type="EMBL" id="KFB38483.1"/>
    </source>
</evidence>
<feature type="transmembrane region" description="Helical" evidence="1">
    <location>
        <begin position="125"/>
        <end position="141"/>
    </location>
</feature>
<evidence type="ECO:0008006" key="5">
    <source>
        <dbReference type="Google" id="ProtNLM"/>
    </source>
</evidence>
<name>A0A084VKI9_ANOSI</name>
<dbReference type="Gene3D" id="1.10.287.70">
    <property type="match status" value="1"/>
</dbReference>
<evidence type="ECO:0000313" key="4">
    <source>
        <dbReference type="Proteomes" id="UP000030765"/>
    </source>
</evidence>
<dbReference type="EMBL" id="KE524948">
    <property type="protein sequence ID" value="KFB38483.1"/>
    <property type="molecule type" value="Genomic_DNA"/>
</dbReference>
<dbReference type="VEuPathDB" id="VectorBase:ASIC005888"/>
<dbReference type="VEuPathDB" id="VectorBase:ASIS003554"/>
<feature type="transmembrane region" description="Helical" evidence="1">
    <location>
        <begin position="68"/>
        <end position="87"/>
    </location>
</feature>
<sequence length="256" mass="27931">MNEQILDNITLYDVVGSGVLQSLREKPVNVQIVHQSWSYILGFIFRLTPEVNGVTREISSLSPFTGPVWLAILVVICFALAGLQLMGGCEKNYSPSSHNHFLIDMIGLIAQQGTTESSSRVPVRIALYAVLVMNFLLYNYYSASIVGELLSGINSGPRTIEELAKCPLKVTTPISEGTTSVPVYADVATAVRLLKQGGFAFHCEPTEAFRELAKQLDADEICELRTNGPLMQPVVLAGVATPFTILGGKEEIWVQN</sequence>
<dbReference type="STRING" id="74873.A0A084VKI9"/>